<accession>A0AAD1UFQ9</accession>
<keyword evidence="8" id="KW-1185">Reference proteome</keyword>
<evidence type="ECO:0000256" key="5">
    <source>
        <dbReference type="SAM" id="Coils"/>
    </source>
</evidence>
<dbReference type="Proteomes" id="UP001295684">
    <property type="component" value="Unassembled WGS sequence"/>
</dbReference>
<feature type="domain" description="Ubiquitin-like protease family profile" evidence="6">
    <location>
        <begin position="103"/>
        <end position="280"/>
    </location>
</feature>
<keyword evidence="2" id="KW-0645">Protease</keyword>
<gene>
    <name evidence="7" type="ORF">ECRASSUSDP1_LOCUS9211</name>
</gene>
<dbReference type="PANTHER" id="PTHR12606">
    <property type="entry name" value="SENTRIN/SUMO-SPECIFIC PROTEASE"/>
    <property type="match status" value="1"/>
</dbReference>
<evidence type="ECO:0000259" key="6">
    <source>
        <dbReference type="PROSITE" id="PS50600"/>
    </source>
</evidence>
<keyword evidence="4" id="KW-0788">Thiol protease</keyword>
<comment type="caution">
    <text evidence="7">The sequence shown here is derived from an EMBL/GenBank/DDBJ whole genome shotgun (WGS) entry which is preliminary data.</text>
</comment>
<evidence type="ECO:0000256" key="2">
    <source>
        <dbReference type="ARBA" id="ARBA00022670"/>
    </source>
</evidence>
<dbReference type="GO" id="GO:0016926">
    <property type="term" value="P:protein desumoylation"/>
    <property type="evidence" value="ECO:0007669"/>
    <property type="project" value="TreeGrafter"/>
</dbReference>
<evidence type="ECO:0000313" key="7">
    <source>
        <dbReference type="EMBL" id="CAI2367922.1"/>
    </source>
</evidence>
<reference evidence="7" key="1">
    <citation type="submission" date="2023-07" db="EMBL/GenBank/DDBJ databases">
        <authorList>
            <consortium name="AG Swart"/>
            <person name="Singh M."/>
            <person name="Singh A."/>
            <person name="Seah K."/>
            <person name="Emmerich C."/>
        </authorList>
    </citation>
    <scope>NUCLEOTIDE SEQUENCE</scope>
    <source>
        <strain evidence="7">DP1</strain>
    </source>
</reference>
<dbReference type="Pfam" id="PF02902">
    <property type="entry name" value="Peptidase_C48"/>
    <property type="match status" value="1"/>
</dbReference>
<comment type="similarity">
    <text evidence="1">Belongs to the peptidase C48 family.</text>
</comment>
<protein>
    <recommendedName>
        <fullName evidence="6">Ubiquitin-like protease family profile domain-containing protein</fullName>
    </recommendedName>
</protein>
<dbReference type="AlphaFoldDB" id="A0AAD1UFQ9"/>
<name>A0AAD1UFQ9_EUPCR</name>
<dbReference type="GO" id="GO:0006508">
    <property type="term" value="P:proteolysis"/>
    <property type="evidence" value="ECO:0007669"/>
    <property type="project" value="UniProtKB-KW"/>
</dbReference>
<proteinExistence type="inferred from homology"/>
<evidence type="ECO:0000256" key="3">
    <source>
        <dbReference type="ARBA" id="ARBA00022801"/>
    </source>
</evidence>
<keyword evidence="3" id="KW-0378">Hydrolase</keyword>
<feature type="coiled-coil region" evidence="5">
    <location>
        <begin position="35"/>
        <end position="72"/>
    </location>
</feature>
<organism evidence="7 8">
    <name type="scientific">Euplotes crassus</name>
    <dbReference type="NCBI Taxonomy" id="5936"/>
    <lineage>
        <taxon>Eukaryota</taxon>
        <taxon>Sar</taxon>
        <taxon>Alveolata</taxon>
        <taxon>Ciliophora</taxon>
        <taxon>Intramacronucleata</taxon>
        <taxon>Spirotrichea</taxon>
        <taxon>Hypotrichia</taxon>
        <taxon>Euplotida</taxon>
        <taxon>Euplotidae</taxon>
        <taxon>Moneuplotes</taxon>
    </lineage>
</organism>
<dbReference type="Gene3D" id="3.40.395.10">
    <property type="entry name" value="Adenoviral Proteinase, Chain A"/>
    <property type="match status" value="1"/>
</dbReference>
<dbReference type="GO" id="GO:0016929">
    <property type="term" value="F:deSUMOylase activity"/>
    <property type="evidence" value="ECO:0007669"/>
    <property type="project" value="TreeGrafter"/>
</dbReference>
<dbReference type="InterPro" id="IPR038765">
    <property type="entry name" value="Papain-like_cys_pep_sf"/>
</dbReference>
<evidence type="ECO:0000256" key="4">
    <source>
        <dbReference type="ARBA" id="ARBA00022807"/>
    </source>
</evidence>
<evidence type="ECO:0000313" key="8">
    <source>
        <dbReference type="Proteomes" id="UP001295684"/>
    </source>
</evidence>
<dbReference type="InterPro" id="IPR003653">
    <property type="entry name" value="Peptidase_C48_C"/>
</dbReference>
<dbReference type="PROSITE" id="PS50600">
    <property type="entry name" value="ULP_PROTEASE"/>
    <property type="match status" value="1"/>
</dbReference>
<dbReference type="PANTHER" id="PTHR12606:SF141">
    <property type="entry name" value="GH15225P-RELATED"/>
    <property type="match status" value="1"/>
</dbReference>
<keyword evidence="5" id="KW-0175">Coiled coil</keyword>
<dbReference type="EMBL" id="CAMPGE010009048">
    <property type="protein sequence ID" value="CAI2367922.1"/>
    <property type="molecule type" value="Genomic_DNA"/>
</dbReference>
<sequence length="353" mass="41410">METVPNKWDECDTLAQKEGFVEEELRLLLVAKLRLDHLNKLRNKKEIEAKSIKQERLKQEKIRKEIQDEEIKDERSYDIISGIEISDDDYNEENTQYTTLEDIGVSSQSLSLLDPPETIGAEEYWLNDEIINGYIELIRKRNVKDIEIFNTWAYPKLKQLHQEDKIEKFDRTLSRRGVKRISDLSKLFIPVNIERSHWLLIVVNIAYMKFEIYDSIQGFGRADEILTPIKEMINYRLKKEENNKILNCDSDYWDVASMDCPQQKNGSDCGVCVLLNINLLSIGRMLNYKLTTPKSKTRERSLLINLHSAKEDESRKKREHIKNALLRGYLDDENDNDLGMILYSSSQEDTIEI</sequence>
<dbReference type="GO" id="GO:0005634">
    <property type="term" value="C:nucleus"/>
    <property type="evidence" value="ECO:0007669"/>
    <property type="project" value="TreeGrafter"/>
</dbReference>
<evidence type="ECO:0000256" key="1">
    <source>
        <dbReference type="ARBA" id="ARBA00005234"/>
    </source>
</evidence>
<dbReference type="SUPFAM" id="SSF54001">
    <property type="entry name" value="Cysteine proteinases"/>
    <property type="match status" value="1"/>
</dbReference>